<dbReference type="SMART" id="SM00248">
    <property type="entry name" value="ANK"/>
    <property type="match status" value="3"/>
</dbReference>
<keyword evidence="1" id="KW-0677">Repeat</keyword>
<evidence type="ECO:0000313" key="4">
    <source>
        <dbReference type="EMBL" id="OWK09951.1"/>
    </source>
</evidence>
<evidence type="ECO:0000256" key="2">
    <source>
        <dbReference type="ARBA" id="ARBA00023043"/>
    </source>
</evidence>
<keyword evidence="5" id="KW-1185">Reference proteome</keyword>
<dbReference type="SUPFAM" id="SSF48403">
    <property type="entry name" value="Ankyrin repeat"/>
    <property type="match status" value="1"/>
</dbReference>
<dbReference type="Pfam" id="PF12796">
    <property type="entry name" value="Ank_2"/>
    <property type="match status" value="1"/>
</dbReference>
<dbReference type="Proteomes" id="UP000242450">
    <property type="component" value="Chromosome 12"/>
</dbReference>
<dbReference type="PANTHER" id="PTHR24161">
    <property type="entry name" value="ANK_REP_REGION DOMAIN-CONTAINING PROTEIN-RELATED"/>
    <property type="match status" value="1"/>
</dbReference>
<dbReference type="PANTHER" id="PTHR24161:SF85">
    <property type="entry name" value="PALMITOYLTRANSFERASE HIP14"/>
    <property type="match status" value="1"/>
</dbReference>
<sequence>LPNERSFQHAAKSNNLYLTEKLFEKKVNVNAVNNRKHGLTLLHLAACSGSFESVLMLVRAGADQRAERQDGVNALHFVAQSDNMHIVDHLIQDLYLEDLDQPDELCVFNLKLKKY</sequence>
<comment type="caution">
    <text evidence="4">The sequence shown here is derived from an EMBL/GenBank/DDBJ whole genome shotgun (WGS) entry which is preliminary data.</text>
</comment>
<dbReference type="EMBL" id="MKHE01000012">
    <property type="protein sequence ID" value="OWK09951.1"/>
    <property type="molecule type" value="Genomic_DNA"/>
</dbReference>
<feature type="non-terminal residue" evidence="4">
    <location>
        <position position="115"/>
    </location>
</feature>
<name>A0A212CVE5_CEREH</name>
<feature type="non-terminal residue" evidence="4">
    <location>
        <position position="1"/>
    </location>
</feature>
<keyword evidence="2 3" id="KW-0040">ANK repeat</keyword>
<dbReference type="Gene3D" id="1.25.40.20">
    <property type="entry name" value="Ankyrin repeat-containing domain"/>
    <property type="match status" value="1"/>
</dbReference>
<dbReference type="PROSITE" id="PS50088">
    <property type="entry name" value="ANK_REPEAT"/>
    <property type="match status" value="1"/>
</dbReference>
<dbReference type="InterPro" id="IPR036770">
    <property type="entry name" value="Ankyrin_rpt-contain_sf"/>
</dbReference>
<dbReference type="PROSITE" id="PS50297">
    <property type="entry name" value="ANK_REP_REGION"/>
    <property type="match status" value="1"/>
</dbReference>
<proteinExistence type="predicted"/>
<organism evidence="4 5">
    <name type="scientific">Cervus elaphus hippelaphus</name>
    <name type="common">European red deer</name>
    <dbReference type="NCBI Taxonomy" id="46360"/>
    <lineage>
        <taxon>Eukaryota</taxon>
        <taxon>Metazoa</taxon>
        <taxon>Chordata</taxon>
        <taxon>Craniata</taxon>
        <taxon>Vertebrata</taxon>
        <taxon>Euteleostomi</taxon>
        <taxon>Mammalia</taxon>
        <taxon>Eutheria</taxon>
        <taxon>Laurasiatheria</taxon>
        <taxon>Artiodactyla</taxon>
        <taxon>Ruminantia</taxon>
        <taxon>Pecora</taxon>
        <taxon>Cervidae</taxon>
        <taxon>Cervinae</taxon>
        <taxon>Cervus</taxon>
    </lineage>
</organism>
<evidence type="ECO:0000256" key="3">
    <source>
        <dbReference type="PROSITE-ProRule" id="PRU00023"/>
    </source>
</evidence>
<dbReference type="OrthoDB" id="448455at2759"/>
<feature type="repeat" description="ANK" evidence="3">
    <location>
        <begin position="37"/>
        <end position="69"/>
    </location>
</feature>
<dbReference type="AlphaFoldDB" id="A0A212CVE5"/>
<gene>
    <name evidence="4" type="ORF">Celaphus_00006655</name>
</gene>
<evidence type="ECO:0000256" key="1">
    <source>
        <dbReference type="ARBA" id="ARBA00022737"/>
    </source>
</evidence>
<evidence type="ECO:0000313" key="5">
    <source>
        <dbReference type="Proteomes" id="UP000242450"/>
    </source>
</evidence>
<dbReference type="InterPro" id="IPR002110">
    <property type="entry name" value="Ankyrin_rpt"/>
</dbReference>
<protein>
    <submittedName>
        <fullName evidence="4">Uncharacterized protein</fullName>
    </submittedName>
</protein>
<accession>A0A212CVE5</accession>
<reference evidence="4 5" key="1">
    <citation type="journal article" date="2018" name="Mol. Genet. Genomics">
        <title>The red deer Cervus elaphus genome CerEla1.0: sequencing, annotating, genes, and chromosomes.</title>
        <authorList>
            <person name="Bana N.A."/>
            <person name="Nyiri A."/>
            <person name="Nagy J."/>
            <person name="Frank K."/>
            <person name="Nagy T."/>
            <person name="Steger V."/>
            <person name="Schiller M."/>
            <person name="Lakatos P."/>
            <person name="Sugar L."/>
            <person name="Horn P."/>
            <person name="Barta E."/>
            <person name="Orosz L."/>
        </authorList>
    </citation>
    <scope>NUCLEOTIDE SEQUENCE [LARGE SCALE GENOMIC DNA]</scope>
    <source>
        <strain evidence="4">Hungarian</strain>
    </source>
</reference>